<feature type="compositionally biased region" description="Polar residues" evidence="11">
    <location>
        <begin position="832"/>
        <end position="847"/>
    </location>
</feature>
<feature type="domain" description="RCK N-terminal" evidence="13">
    <location>
        <begin position="523"/>
        <end position="636"/>
    </location>
</feature>
<keyword evidence="5" id="KW-0631">Potassium channel</keyword>
<dbReference type="InterPro" id="IPR003148">
    <property type="entry name" value="RCK_N"/>
</dbReference>
<keyword evidence="2" id="KW-0813">Transport</keyword>
<keyword evidence="9" id="KW-0472">Membrane</keyword>
<comment type="subcellular location">
    <subcellularLocation>
        <location evidence="1">Membrane</location>
        <topology evidence="1">Multi-pass membrane protein</topology>
    </subcellularLocation>
</comment>
<feature type="domain" description="RCK N-terminal" evidence="13">
    <location>
        <begin position="38"/>
        <end position="151"/>
    </location>
</feature>
<dbReference type="InterPro" id="IPR047871">
    <property type="entry name" value="K_chnl_Slo-like"/>
</dbReference>
<evidence type="ECO:0008006" key="16">
    <source>
        <dbReference type="Google" id="ProtNLM"/>
    </source>
</evidence>
<evidence type="ECO:0000256" key="8">
    <source>
        <dbReference type="ARBA" id="ARBA00023065"/>
    </source>
</evidence>
<evidence type="ECO:0000256" key="2">
    <source>
        <dbReference type="ARBA" id="ARBA00022448"/>
    </source>
</evidence>
<dbReference type="EMBL" id="JANBOH010000374">
    <property type="protein sequence ID" value="KAJ1642581.1"/>
    <property type="molecule type" value="Genomic_DNA"/>
</dbReference>
<evidence type="ECO:0000256" key="3">
    <source>
        <dbReference type="ARBA" id="ARBA00022538"/>
    </source>
</evidence>
<feature type="region of interest" description="Disordered" evidence="11">
    <location>
        <begin position="808"/>
        <end position="902"/>
    </location>
</feature>
<feature type="compositionally biased region" description="Polar residues" evidence="11">
    <location>
        <begin position="414"/>
        <end position="423"/>
    </location>
</feature>
<dbReference type="InterPro" id="IPR003929">
    <property type="entry name" value="K_chnl_BK_asu"/>
</dbReference>
<evidence type="ECO:0000256" key="5">
    <source>
        <dbReference type="ARBA" id="ARBA00022826"/>
    </source>
</evidence>
<evidence type="ECO:0000256" key="1">
    <source>
        <dbReference type="ARBA" id="ARBA00004141"/>
    </source>
</evidence>
<evidence type="ECO:0000259" key="13">
    <source>
        <dbReference type="Pfam" id="PF22614"/>
    </source>
</evidence>
<evidence type="ECO:0000256" key="4">
    <source>
        <dbReference type="ARBA" id="ARBA00022692"/>
    </source>
</evidence>
<dbReference type="Proteomes" id="UP001145021">
    <property type="component" value="Unassembled WGS sequence"/>
</dbReference>
<evidence type="ECO:0000256" key="10">
    <source>
        <dbReference type="ARBA" id="ARBA00023303"/>
    </source>
</evidence>
<comment type="caution">
    <text evidence="14">The sequence shown here is derived from an EMBL/GenBank/DDBJ whole genome shotgun (WGS) entry which is preliminary data.</text>
</comment>
<keyword evidence="3" id="KW-0633">Potassium transport</keyword>
<feature type="compositionally biased region" description="Polar residues" evidence="11">
    <location>
        <begin position="854"/>
        <end position="870"/>
    </location>
</feature>
<evidence type="ECO:0000256" key="11">
    <source>
        <dbReference type="SAM" id="MobiDB-lite"/>
    </source>
</evidence>
<name>A0A9W7XFT5_9FUNG</name>
<accession>A0A9W7XFT5</accession>
<dbReference type="GO" id="GO:0005267">
    <property type="term" value="F:potassium channel activity"/>
    <property type="evidence" value="ECO:0007669"/>
    <property type="project" value="UniProtKB-KW"/>
</dbReference>
<keyword evidence="10" id="KW-0407">Ion channel</keyword>
<keyword evidence="7" id="KW-1133">Transmembrane helix</keyword>
<dbReference type="PANTHER" id="PTHR10027:SF10">
    <property type="entry name" value="SLOWPOKE 2, ISOFORM D"/>
    <property type="match status" value="1"/>
</dbReference>
<dbReference type="GO" id="GO:0016020">
    <property type="term" value="C:membrane"/>
    <property type="evidence" value="ECO:0007669"/>
    <property type="project" value="UniProtKB-SubCell"/>
</dbReference>
<evidence type="ECO:0000256" key="6">
    <source>
        <dbReference type="ARBA" id="ARBA00022958"/>
    </source>
</evidence>
<dbReference type="PANTHER" id="PTHR10027">
    <property type="entry name" value="CALCIUM-ACTIVATED POTASSIUM CHANNEL ALPHA CHAIN"/>
    <property type="match status" value="1"/>
</dbReference>
<evidence type="ECO:0000256" key="9">
    <source>
        <dbReference type="ARBA" id="ARBA00023136"/>
    </source>
</evidence>
<evidence type="ECO:0000259" key="12">
    <source>
        <dbReference type="Pfam" id="PF03493"/>
    </source>
</evidence>
<keyword evidence="4" id="KW-0812">Transmembrane</keyword>
<gene>
    <name evidence="14" type="ORF">LPJ64_005587</name>
</gene>
<dbReference type="Gene3D" id="3.40.50.720">
    <property type="entry name" value="NAD(P)-binding Rossmann-like Domain"/>
    <property type="match status" value="2"/>
</dbReference>
<feature type="compositionally biased region" description="Polar residues" evidence="11">
    <location>
        <begin position="810"/>
        <end position="825"/>
    </location>
</feature>
<sequence length="902" mass="99477">MAIVALIAFAVPSRVTKLVDLALKTSAFNKTVALPAASRHAVVCGYFDTESIRQFLHEFFNADHGPNIFTTTIVILHSDEPSMEMKALLQDPAYANRVFYVKGRATSFKSLKRARVDMATCVYILARKHSHGSAIEEDAETVLIALALSAFGLSRERERRVDGRLVTSKKKFQVYAQTILPGSISHLNYLQTTRVICVDEMRMGIMAQNCATPGFATLSFMLSTSVAGHVDWDFSGVLDEAIAKSADDNWVKSYIHGISQEIYQAHVPNSLVGKSFFKATRYFYRCHGIIIFCVGSFSQSRSPHNHMAHHPSIDSDNGYYQILLAPRNYVLQKYDMLFAISTDVQSVLDAMVYAERVSIKSAKIEKGRSWKKPALPKLVVVSNEPSAANTPPPSPRSPNRLNLLGMFSANFSSTNTATNSADQMEQGAPIQVESPRRMIARSPGSSSRRRQKASNYISDSDSSYFSPGRNNIDTVVHNSAFPNTDRAERDVSNGNAAEAAFLKSRIEKIYTRRGDLVPQDIGNHIVICDASDTFPRNMEILVLALKNAFNNEDLPVVILSLGDPDTQTKMSLSDFSHVYHVRGTPLAQYDLRRTRIETAQKAIVLGNCNTRTYSDGTSESSTDSAAILANMNIQSVCGGQFFVTTELLDIENIRYLDHTQLLGEPLLKRTFMGGHIFMPAMLDTALCQCYFSSHILEVLRHLTFSHLRGTLETDAIRPFKPGKLSLLYVPERFIGKRYDTLALTLMKQHAAVPLGLYRFVTHDAQTFATVLCNPLPATSLLPSDAVYVLGPQISGWSHFSEGLRALNIAPQPSTEPGSASIQSSRGTKDESQSSTSGQSRHTVYSHNTEPESCEQPSHISKSNGTSSALVFTNDAADDADVSDMDARDNVSNANYSPPDPKT</sequence>
<evidence type="ECO:0000256" key="7">
    <source>
        <dbReference type="ARBA" id="ARBA00022989"/>
    </source>
</evidence>
<protein>
    <recommendedName>
        <fullName evidence="16">Calcium-activated potassium channel BK alpha subunit domain-containing protein</fullName>
    </recommendedName>
</protein>
<dbReference type="Pfam" id="PF22614">
    <property type="entry name" value="Slo-like_RCK"/>
    <property type="match status" value="2"/>
</dbReference>
<feature type="region of interest" description="Disordered" evidence="11">
    <location>
        <begin position="414"/>
        <end position="465"/>
    </location>
</feature>
<organism evidence="14 15">
    <name type="scientific">Coemansia asiatica</name>
    <dbReference type="NCBI Taxonomy" id="1052880"/>
    <lineage>
        <taxon>Eukaryota</taxon>
        <taxon>Fungi</taxon>
        <taxon>Fungi incertae sedis</taxon>
        <taxon>Zoopagomycota</taxon>
        <taxon>Kickxellomycotina</taxon>
        <taxon>Kickxellomycetes</taxon>
        <taxon>Kickxellales</taxon>
        <taxon>Kickxellaceae</taxon>
        <taxon>Coemansia</taxon>
    </lineage>
</organism>
<keyword evidence="6" id="KW-0630">Potassium</keyword>
<keyword evidence="15" id="KW-1185">Reference proteome</keyword>
<feature type="domain" description="Calcium-activated potassium channel BK alpha subunit" evidence="12">
    <location>
        <begin position="194"/>
        <end position="293"/>
    </location>
</feature>
<evidence type="ECO:0000313" key="14">
    <source>
        <dbReference type="EMBL" id="KAJ1642581.1"/>
    </source>
</evidence>
<reference evidence="14" key="1">
    <citation type="submission" date="2022-07" db="EMBL/GenBank/DDBJ databases">
        <title>Phylogenomic reconstructions and comparative analyses of Kickxellomycotina fungi.</title>
        <authorList>
            <person name="Reynolds N.K."/>
            <person name="Stajich J.E."/>
            <person name="Barry K."/>
            <person name="Grigoriev I.V."/>
            <person name="Crous P."/>
            <person name="Smith M.E."/>
        </authorList>
    </citation>
    <scope>NUCLEOTIDE SEQUENCE</scope>
    <source>
        <strain evidence="14">NBRC 105413</strain>
    </source>
</reference>
<proteinExistence type="predicted"/>
<keyword evidence="8" id="KW-0406">Ion transport</keyword>
<dbReference type="AlphaFoldDB" id="A0A9W7XFT5"/>
<dbReference type="Pfam" id="PF03493">
    <property type="entry name" value="BK_channel_a"/>
    <property type="match status" value="1"/>
</dbReference>
<evidence type="ECO:0000313" key="15">
    <source>
        <dbReference type="Proteomes" id="UP001145021"/>
    </source>
</evidence>
<feature type="compositionally biased region" description="Polar residues" evidence="11">
    <location>
        <begin position="453"/>
        <end position="465"/>
    </location>
</feature>